<dbReference type="Gene3D" id="2.30.30.40">
    <property type="entry name" value="SH3 Domains"/>
    <property type="match status" value="1"/>
</dbReference>
<dbReference type="AlphaFoldDB" id="A0A2R3MQ05"/>
<dbReference type="SUPFAM" id="SSF48452">
    <property type="entry name" value="TPR-like"/>
    <property type="match status" value="1"/>
</dbReference>
<protein>
    <submittedName>
        <fullName evidence="1">Tetratricopeptide repeat protein</fullName>
    </submittedName>
</protein>
<dbReference type="InterPro" id="IPR011990">
    <property type="entry name" value="TPR-like_helical_dom_sf"/>
</dbReference>
<dbReference type="EMBL" id="SLXB01000007">
    <property type="protein sequence ID" value="TCO93269.1"/>
    <property type="molecule type" value="Genomic_DNA"/>
</dbReference>
<dbReference type="GeneID" id="94547698"/>
<comment type="caution">
    <text evidence="1">The sequence shown here is derived from an EMBL/GenBank/DDBJ whole genome shotgun (WGS) entry which is preliminary data.</text>
</comment>
<dbReference type="RefSeq" id="WP_106068769.1">
    <property type="nucleotide sequence ID" value="NZ_CAUSQV010000041.1"/>
</dbReference>
<dbReference type="PROSITE" id="PS50005">
    <property type="entry name" value="TPR"/>
    <property type="match status" value="1"/>
</dbReference>
<dbReference type="KEGG" id="bhf:C3V43_04435"/>
<dbReference type="Pfam" id="PF00515">
    <property type="entry name" value="TPR_1"/>
    <property type="match status" value="1"/>
</dbReference>
<dbReference type="PROSITE" id="PS50293">
    <property type="entry name" value="TPR_REGION"/>
    <property type="match status" value="1"/>
</dbReference>
<dbReference type="InterPro" id="IPR019734">
    <property type="entry name" value="TPR_rpt"/>
</dbReference>
<proteinExistence type="predicted"/>
<organism evidence="1 2">
    <name type="scientific">Prevotella heparinolytica</name>
    <dbReference type="NCBI Taxonomy" id="28113"/>
    <lineage>
        <taxon>Bacteria</taxon>
        <taxon>Pseudomonadati</taxon>
        <taxon>Bacteroidota</taxon>
        <taxon>Bacteroidia</taxon>
        <taxon>Bacteroidales</taxon>
        <taxon>Bacteroidaceae</taxon>
        <taxon>Bacteroides</taxon>
    </lineage>
</organism>
<dbReference type="Proteomes" id="UP000295600">
    <property type="component" value="Unassembled WGS sequence"/>
</dbReference>
<evidence type="ECO:0000313" key="2">
    <source>
        <dbReference type="Proteomes" id="UP000295600"/>
    </source>
</evidence>
<sequence length="280" mass="31309">MIMNKILFLALSCVITLATYGQNLAKDTLQVPNDSLSVDSHADFSAKKQGGDVTKLQGDSAYMRNDYVSAIQIYENLLKKGEAAEVYYNLGNSYYKTDDIAKAILNYERALLLQPGNADIQANLEIARAKTVDKIVPVPEIFFVMWTKSLINMLNVDAWAKLGIMFFILLLVSCSLFFFSKQIIVKKVTFFAGCVWLVLVILSNVFAAQQKHQLTERNDAIVLVPSVTVRSTPSESGVGLFILHEGCKVEIKDNSMREWKEIRLEDGKVGWVPNITIEGI</sequence>
<gene>
    <name evidence="1" type="ORF">EV202_10778</name>
</gene>
<evidence type="ECO:0000313" key="1">
    <source>
        <dbReference type="EMBL" id="TCO93269.1"/>
    </source>
</evidence>
<accession>A0A2R3MQ05</accession>
<reference evidence="1 2" key="1">
    <citation type="submission" date="2019-03" db="EMBL/GenBank/DDBJ databases">
        <title>Genomic Encyclopedia of Type Strains, Phase IV (KMG-IV): sequencing the most valuable type-strain genomes for metagenomic binning, comparative biology and taxonomic classification.</title>
        <authorList>
            <person name="Goeker M."/>
        </authorList>
    </citation>
    <scope>NUCLEOTIDE SEQUENCE [LARGE SCALE GENOMIC DNA]</scope>
    <source>
        <strain evidence="1 2">DSM 23917</strain>
    </source>
</reference>
<name>A0A2R3MQ05_9BACE</name>
<dbReference type="SMART" id="SM00028">
    <property type="entry name" value="TPR"/>
    <property type="match status" value="1"/>
</dbReference>
<dbReference type="Gene3D" id="1.25.40.10">
    <property type="entry name" value="Tetratricopeptide repeat domain"/>
    <property type="match status" value="1"/>
</dbReference>